<dbReference type="Gene3D" id="3.90.180.10">
    <property type="entry name" value="Medium-chain alcohol dehydrogenases, catalytic domain"/>
    <property type="match status" value="1"/>
</dbReference>
<evidence type="ECO:0000259" key="1">
    <source>
        <dbReference type="SMART" id="SM00829"/>
    </source>
</evidence>
<keyword evidence="3" id="KW-1185">Reference proteome</keyword>
<dbReference type="Gene3D" id="3.40.50.720">
    <property type="entry name" value="NAD(P)-binding Rossmann-like Domain"/>
    <property type="match status" value="1"/>
</dbReference>
<dbReference type="SMART" id="SM00829">
    <property type="entry name" value="PKS_ER"/>
    <property type="match status" value="1"/>
</dbReference>
<dbReference type="PANTHER" id="PTHR11695">
    <property type="entry name" value="ALCOHOL DEHYDROGENASE RELATED"/>
    <property type="match status" value="1"/>
</dbReference>
<dbReference type="InterPro" id="IPR036291">
    <property type="entry name" value="NAD(P)-bd_dom_sf"/>
</dbReference>
<reference evidence="2 3" key="1">
    <citation type="submission" date="2015-03" db="EMBL/GenBank/DDBJ databases">
        <title>Genomics and transcriptomics of the oil-accumulating basidiomycete yeast T. oleaginosus allow insights into substrate utilization and the diverse evolutionary trajectories of mating systems in fungi.</title>
        <authorList>
            <consortium name="DOE Joint Genome Institute"/>
            <person name="Kourist R."/>
            <person name="Kracht O."/>
            <person name="Bracharz F."/>
            <person name="Lipzen A."/>
            <person name="Nolan M."/>
            <person name="Ohm R."/>
            <person name="Grigoriev I."/>
            <person name="Sun S."/>
            <person name="Heitman J."/>
            <person name="Bruck T."/>
            <person name="Nowrousian M."/>
        </authorList>
    </citation>
    <scope>NUCLEOTIDE SEQUENCE [LARGE SCALE GENOMIC DNA]</scope>
    <source>
        <strain evidence="2 3">IBC0246</strain>
    </source>
</reference>
<organism evidence="2 3">
    <name type="scientific">Cutaneotrichosporon oleaginosum</name>
    <dbReference type="NCBI Taxonomy" id="879819"/>
    <lineage>
        <taxon>Eukaryota</taxon>
        <taxon>Fungi</taxon>
        <taxon>Dikarya</taxon>
        <taxon>Basidiomycota</taxon>
        <taxon>Agaricomycotina</taxon>
        <taxon>Tremellomycetes</taxon>
        <taxon>Trichosporonales</taxon>
        <taxon>Trichosporonaceae</taxon>
        <taxon>Cutaneotrichosporon</taxon>
    </lineage>
</organism>
<dbReference type="AlphaFoldDB" id="A0A0J0XQX6"/>
<name>A0A0J0XQX6_9TREE</name>
<dbReference type="SUPFAM" id="SSF50129">
    <property type="entry name" value="GroES-like"/>
    <property type="match status" value="1"/>
</dbReference>
<sequence length="335" mass="34877">MSTTSAPTDYTAPARAVIQPDPATSALVATTLPLPAPSADDYIIAVRGTSPCLGELTWELAFPTLFTHRTHRVPGTEGAGVVLASPAGAAFAPGDAVMFRLDAWLSGTLREVTLVPAANVARKPQSLGWSEASATPLSSLTAWQGLFEHGVLDAEGIEGKGGKGNDGKKVLVTGASGSVGMWALRFGTAAGATMVALGSGAKGDEMRAAGAAEVIDYRTQRVDEWAKTNAVDQVLDCTGKDTGAVWAALKPGGRFLSVCVDPTQTQPQDKHVQVAKWFLVSPRGSDLARIADLIDAHGWRPIIDSVVPFDEFQAAYDKVDGGKAAGKVVITVAEE</sequence>
<dbReference type="SUPFAM" id="SSF51735">
    <property type="entry name" value="NAD(P)-binding Rossmann-fold domains"/>
    <property type="match status" value="1"/>
</dbReference>
<dbReference type="STRING" id="879819.A0A0J0XQX6"/>
<dbReference type="Proteomes" id="UP000053611">
    <property type="component" value="Unassembled WGS sequence"/>
</dbReference>
<proteinExistence type="predicted"/>
<evidence type="ECO:0000313" key="3">
    <source>
        <dbReference type="Proteomes" id="UP000053611"/>
    </source>
</evidence>
<dbReference type="RefSeq" id="XP_018279971.1">
    <property type="nucleotide sequence ID" value="XM_018426559.1"/>
</dbReference>
<feature type="domain" description="Enoyl reductase (ER)" evidence="1">
    <location>
        <begin position="23"/>
        <end position="330"/>
    </location>
</feature>
<accession>A0A0J0XQX6</accession>
<dbReference type="InterPro" id="IPR050700">
    <property type="entry name" value="YIM1/Zinc_Alcohol_DH_Fams"/>
</dbReference>
<dbReference type="EMBL" id="KQ087194">
    <property type="protein sequence ID" value="KLT43480.1"/>
    <property type="molecule type" value="Genomic_DNA"/>
</dbReference>
<protein>
    <submittedName>
        <fullName evidence="2">Alcohol dehydrogenase zinc-binding domain-containing protein</fullName>
    </submittedName>
</protein>
<dbReference type="Pfam" id="PF13602">
    <property type="entry name" value="ADH_zinc_N_2"/>
    <property type="match status" value="1"/>
</dbReference>
<dbReference type="GO" id="GO:0005739">
    <property type="term" value="C:mitochondrion"/>
    <property type="evidence" value="ECO:0007669"/>
    <property type="project" value="TreeGrafter"/>
</dbReference>
<dbReference type="GO" id="GO:0016491">
    <property type="term" value="F:oxidoreductase activity"/>
    <property type="evidence" value="ECO:0007669"/>
    <property type="project" value="InterPro"/>
</dbReference>
<dbReference type="GeneID" id="28987162"/>
<evidence type="ECO:0000313" key="2">
    <source>
        <dbReference type="EMBL" id="KLT43480.1"/>
    </source>
</evidence>
<gene>
    <name evidence="2" type="ORF">CC85DRAFT_327221</name>
</gene>
<dbReference type="PANTHER" id="PTHR11695:SF647">
    <property type="entry name" value="ENOYL REDUCTASE (ER) DOMAIN-CONTAINING PROTEIN"/>
    <property type="match status" value="1"/>
</dbReference>
<dbReference type="OrthoDB" id="3509362at2759"/>
<dbReference type="InterPro" id="IPR011032">
    <property type="entry name" value="GroES-like_sf"/>
</dbReference>
<dbReference type="InterPro" id="IPR020843">
    <property type="entry name" value="ER"/>
</dbReference>
<dbReference type="CDD" id="cd05289">
    <property type="entry name" value="MDR_like_2"/>
    <property type="match status" value="1"/>
</dbReference>